<name>A0ABX8AWP6_9HYPH</name>
<geneLocation type="plasmid" evidence="1 2">
    <name>pAb134-04</name>
</geneLocation>
<organism evidence="1 2">
    <name type="scientific">Pseudovibrio brasiliensis</name>
    <dbReference type="NCBI Taxonomy" id="1898042"/>
    <lineage>
        <taxon>Bacteria</taxon>
        <taxon>Pseudomonadati</taxon>
        <taxon>Pseudomonadota</taxon>
        <taxon>Alphaproteobacteria</taxon>
        <taxon>Hyphomicrobiales</taxon>
        <taxon>Stappiaceae</taxon>
        <taxon>Pseudovibrio</taxon>
    </lineage>
</organism>
<evidence type="ECO:0008006" key="3">
    <source>
        <dbReference type="Google" id="ProtNLM"/>
    </source>
</evidence>
<proteinExistence type="predicted"/>
<reference evidence="1 2" key="1">
    <citation type="journal article" date="2021" name="Angew. Chem. Int. Ed. Engl.">
        <title>A novel family of nonribosomal peptides modulate collective behavior in Pseudovibrio bacteria isolated from marine sponges.</title>
        <authorList>
            <person name="Ioca L.P."/>
            <person name="Dai Y."/>
            <person name="Kunakom S."/>
            <person name="Diaz-Espinosa J."/>
            <person name="Krunic A."/>
            <person name="Crnkovic C.M."/>
            <person name="Orjala J."/>
            <person name="Sanchez L.M."/>
            <person name="Ferreira A.G."/>
            <person name="Berlinck R.G.S."/>
            <person name="Eustaquio A.S."/>
        </authorList>
    </citation>
    <scope>NUCLEOTIDE SEQUENCE [LARGE SCALE GENOMIC DNA]</scope>
    <source>
        <strain evidence="1 2">Ab134</strain>
        <plasmid evidence="1 2">pAb134-04</plasmid>
    </source>
</reference>
<evidence type="ECO:0000313" key="2">
    <source>
        <dbReference type="Proteomes" id="UP000680706"/>
    </source>
</evidence>
<keyword evidence="2" id="KW-1185">Reference proteome</keyword>
<protein>
    <recommendedName>
        <fullName evidence="3">Lysozyme inhibitor LprI N-terminal domain-containing protein</fullName>
    </recommendedName>
</protein>
<dbReference type="Proteomes" id="UP000680706">
    <property type="component" value="Plasmid pAb134-04"/>
</dbReference>
<gene>
    <name evidence="1" type="ORF">KGB56_26710</name>
</gene>
<keyword evidence="1" id="KW-0614">Plasmid</keyword>
<accession>A0ABX8AWP6</accession>
<sequence>MKPFTKSPPFLTYASMTWQLTQPLLIALTFLAGMSQAQAEISLDELKSSIALDGSAVPPTRHIWGTDSSDFVDPAYAKWAWNNLKNFEDLSNELAKHEDAYKAWEKTSETAYKQGVKAAVKNVPFLKRGKVEEAFRVESDKKVFLASDQQEAIAKYRDLELMRLSWNTSFEQDVPFDAEHWRAFETFHCERNTKRYNFRMEDCRIPNWRRPDLDPFFKTTYERRKAEGTLKYLQTN</sequence>
<dbReference type="EMBL" id="CP074130">
    <property type="protein sequence ID" value="QUS59115.1"/>
    <property type="molecule type" value="Genomic_DNA"/>
</dbReference>
<dbReference type="RefSeq" id="WP_075701552.1">
    <property type="nucleotide sequence ID" value="NZ_CP074130.1"/>
</dbReference>
<evidence type="ECO:0000313" key="1">
    <source>
        <dbReference type="EMBL" id="QUS59115.1"/>
    </source>
</evidence>